<gene>
    <name evidence="3" type="ORF">GWK09_07910</name>
</gene>
<keyword evidence="1" id="KW-0802">TPR repeat</keyword>
<dbReference type="InterPro" id="IPR019734">
    <property type="entry name" value="TPR_rpt"/>
</dbReference>
<dbReference type="PROSITE" id="PS50293">
    <property type="entry name" value="TPR_REGION"/>
    <property type="match status" value="1"/>
</dbReference>
<dbReference type="InterPro" id="IPR045749">
    <property type="entry name" value="DUF6090"/>
</dbReference>
<protein>
    <submittedName>
        <fullName evidence="3">Tetratricopeptide repeat protein</fullName>
    </submittedName>
</protein>
<name>A0A6P0UFB5_9FLAO</name>
<keyword evidence="2" id="KW-0812">Transmembrane</keyword>
<dbReference type="Proteomes" id="UP000468443">
    <property type="component" value="Unassembled WGS sequence"/>
</dbReference>
<evidence type="ECO:0000313" key="3">
    <source>
        <dbReference type="EMBL" id="NER10438.1"/>
    </source>
</evidence>
<sequence>MIKFFRKIRQNLMLENKTSKYLAYALGEIVLVMIGILLALQVNNWNEKTKSIAKERVILSSLLKDFETNSNNLQASLSLYSAVIPSLDRKLKYIGRNSDEFDQQIKDDIIAVPVWFPKLVNGTLNSLLYSDQLGIIQNNDIKKLLIDYPFDLDANLALVEQFRLMLEEKHQPLVDSYVSLLDYSSIKKEYPEASSNAKSSDYIGLLNDTRFQNLLIREKQLINRYINLTTEFLNRTNYIIDLIRVDLELPLKLERLINSDKSIDEVVEIIKQQDKDAPVYEISEEIINILGYKLMEDKKYNEALKLFKLNTELYPDAWNTYDSYGECLLELGDKENAKKAYQKSLELNPDNEYAIKALSELK</sequence>
<dbReference type="InterPro" id="IPR011990">
    <property type="entry name" value="TPR-like_helical_dom_sf"/>
</dbReference>
<dbReference type="Pfam" id="PF13181">
    <property type="entry name" value="TPR_8"/>
    <property type="match status" value="1"/>
</dbReference>
<organism evidence="3 4">
    <name type="scientific">Muriicola jejuensis</name>
    <dbReference type="NCBI Taxonomy" id="504488"/>
    <lineage>
        <taxon>Bacteria</taxon>
        <taxon>Pseudomonadati</taxon>
        <taxon>Bacteroidota</taxon>
        <taxon>Flavobacteriia</taxon>
        <taxon>Flavobacteriales</taxon>
        <taxon>Flavobacteriaceae</taxon>
        <taxon>Muriicola</taxon>
    </lineage>
</organism>
<feature type="repeat" description="TPR" evidence="1">
    <location>
        <begin position="284"/>
        <end position="317"/>
    </location>
</feature>
<proteinExistence type="predicted"/>
<evidence type="ECO:0000313" key="4">
    <source>
        <dbReference type="Proteomes" id="UP000468443"/>
    </source>
</evidence>
<feature type="repeat" description="TPR" evidence="1">
    <location>
        <begin position="318"/>
        <end position="351"/>
    </location>
</feature>
<dbReference type="Gene3D" id="1.25.40.10">
    <property type="entry name" value="Tetratricopeptide repeat domain"/>
    <property type="match status" value="1"/>
</dbReference>
<feature type="transmembrane region" description="Helical" evidence="2">
    <location>
        <begin position="21"/>
        <end position="40"/>
    </location>
</feature>
<dbReference type="SUPFAM" id="SSF48452">
    <property type="entry name" value="TPR-like"/>
    <property type="match status" value="1"/>
</dbReference>
<dbReference type="Pfam" id="PF19578">
    <property type="entry name" value="DUF6090"/>
    <property type="match status" value="1"/>
</dbReference>
<keyword evidence="4" id="KW-1185">Reference proteome</keyword>
<dbReference type="AlphaFoldDB" id="A0A6P0UFB5"/>
<dbReference type="RefSeq" id="WP_163692442.1">
    <property type="nucleotide sequence ID" value="NZ_FXTW01000001.1"/>
</dbReference>
<accession>A0A6P0UFB5</accession>
<evidence type="ECO:0000256" key="2">
    <source>
        <dbReference type="SAM" id="Phobius"/>
    </source>
</evidence>
<reference evidence="3 4" key="1">
    <citation type="submission" date="2020-01" db="EMBL/GenBank/DDBJ databases">
        <title>Muriicola jejuensis KCTC 22299.</title>
        <authorList>
            <person name="Wang G."/>
        </authorList>
    </citation>
    <scope>NUCLEOTIDE SEQUENCE [LARGE SCALE GENOMIC DNA]</scope>
    <source>
        <strain evidence="3 4">KCTC 22299</strain>
    </source>
</reference>
<keyword evidence="2" id="KW-1133">Transmembrane helix</keyword>
<dbReference type="PROSITE" id="PS50005">
    <property type="entry name" value="TPR"/>
    <property type="match status" value="2"/>
</dbReference>
<evidence type="ECO:0000256" key="1">
    <source>
        <dbReference type="PROSITE-ProRule" id="PRU00339"/>
    </source>
</evidence>
<dbReference type="EMBL" id="JAABOP010000001">
    <property type="protein sequence ID" value="NER10438.1"/>
    <property type="molecule type" value="Genomic_DNA"/>
</dbReference>
<dbReference type="SMART" id="SM00028">
    <property type="entry name" value="TPR"/>
    <property type="match status" value="2"/>
</dbReference>
<keyword evidence="2" id="KW-0472">Membrane</keyword>
<comment type="caution">
    <text evidence="3">The sequence shown here is derived from an EMBL/GenBank/DDBJ whole genome shotgun (WGS) entry which is preliminary data.</text>
</comment>